<dbReference type="EMBL" id="MHQV01000014">
    <property type="protein sequence ID" value="OHA11107.1"/>
    <property type="molecule type" value="Genomic_DNA"/>
</dbReference>
<dbReference type="STRING" id="1802283.A3H71_00145"/>
<gene>
    <name evidence="2" type="ORF">A3H71_00145</name>
</gene>
<evidence type="ECO:0000313" key="2">
    <source>
        <dbReference type="EMBL" id="OHA11107.1"/>
    </source>
</evidence>
<proteinExistence type="predicted"/>
<evidence type="ECO:0008006" key="4">
    <source>
        <dbReference type="Google" id="ProtNLM"/>
    </source>
</evidence>
<keyword evidence="1" id="KW-0812">Transmembrane</keyword>
<dbReference type="Proteomes" id="UP000179052">
    <property type="component" value="Unassembled WGS sequence"/>
</dbReference>
<feature type="transmembrane region" description="Helical" evidence="1">
    <location>
        <begin position="47"/>
        <end position="68"/>
    </location>
</feature>
<evidence type="ECO:0000313" key="3">
    <source>
        <dbReference type="Proteomes" id="UP000179052"/>
    </source>
</evidence>
<sequence>MEEQVSIKKSRWFYGALAITILNPIFAGLIIGLLLLREPEMRREGTIITIFSLVWGAITLLLAAKYGLPR</sequence>
<keyword evidence="1" id="KW-1133">Transmembrane helix</keyword>
<accession>A0A1G2LHJ2</accession>
<protein>
    <recommendedName>
        <fullName evidence="4">DUF4190 domain-containing protein</fullName>
    </recommendedName>
</protein>
<reference evidence="2 3" key="1">
    <citation type="journal article" date="2016" name="Nat. Commun.">
        <title>Thousands of microbial genomes shed light on interconnected biogeochemical processes in an aquifer system.</title>
        <authorList>
            <person name="Anantharaman K."/>
            <person name="Brown C.T."/>
            <person name="Hug L.A."/>
            <person name="Sharon I."/>
            <person name="Castelle C.J."/>
            <person name="Probst A.J."/>
            <person name="Thomas B.C."/>
            <person name="Singh A."/>
            <person name="Wilkins M.J."/>
            <person name="Karaoz U."/>
            <person name="Brodie E.L."/>
            <person name="Williams K.H."/>
            <person name="Hubbard S.S."/>
            <person name="Banfield J.F."/>
        </authorList>
    </citation>
    <scope>NUCLEOTIDE SEQUENCE [LARGE SCALE GENOMIC DNA]</scope>
</reference>
<keyword evidence="1" id="KW-0472">Membrane</keyword>
<name>A0A1G2LHJ2_9BACT</name>
<dbReference type="AlphaFoldDB" id="A0A1G2LHJ2"/>
<feature type="transmembrane region" description="Helical" evidence="1">
    <location>
        <begin position="12"/>
        <end position="35"/>
    </location>
</feature>
<comment type="caution">
    <text evidence="2">The sequence shown here is derived from an EMBL/GenBank/DDBJ whole genome shotgun (WGS) entry which is preliminary data.</text>
</comment>
<organism evidence="2 3">
    <name type="scientific">Candidatus Sungbacteria bacterium RIFCSPLOWO2_02_FULL_48_13b</name>
    <dbReference type="NCBI Taxonomy" id="1802283"/>
    <lineage>
        <taxon>Bacteria</taxon>
        <taxon>Candidatus Sungiibacteriota</taxon>
    </lineage>
</organism>
<evidence type="ECO:0000256" key="1">
    <source>
        <dbReference type="SAM" id="Phobius"/>
    </source>
</evidence>